<evidence type="ECO:0000256" key="6">
    <source>
        <dbReference type="SAM" id="Phobius"/>
    </source>
</evidence>
<dbReference type="FunFam" id="3.80.10.10:FF:000400">
    <property type="entry name" value="Nuclear pore complex protein NUP107"/>
    <property type="match status" value="1"/>
</dbReference>
<evidence type="ECO:0000256" key="4">
    <source>
        <dbReference type="ARBA" id="ARBA00022737"/>
    </source>
</evidence>
<dbReference type="InterPro" id="IPR053211">
    <property type="entry name" value="DNA_repair-toleration"/>
</dbReference>
<sequence>MERHGCSRHRHCSFVLLIIVVVVAYLLVGVVPALQASVIAEDDGRALMQFQSLITEDPYGALASWGGSSGSNHSASPATPCGWCGVTCGTLRGLGLGGAIVAQSSLSSLTYLRWLDLSQNRLCSGVPTPLPLSLEYLNLSRNALQGAVSSELGSLRRLRVLVLDTNNLTGGIPASLGNLTSLTDLALTGNHLSGHIPSALGNLHALTSLYLNDNMLEGSIPLSVFNLSSL</sequence>
<dbReference type="InterPro" id="IPR013210">
    <property type="entry name" value="LRR_N_plant-typ"/>
</dbReference>
<keyword evidence="6" id="KW-0812">Transmembrane</keyword>
<dbReference type="EMBL" id="CM000137">
    <property type="protein sequence ID" value="EAY83203.1"/>
    <property type="molecule type" value="Genomic_DNA"/>
</dbReference>
<dbReference type="Pfam" id="PF13855">
    <property type="entry name" value="LRR_8"/>
    <property type="match status" value="1"/>
</dbReference>
<dbReference type="HOGENOM" id="CLU_1206500_0_0_1"/>
<dbReference type="Gene3D" id="3.80.10.10">
    <property type="entry name" value="Ribonuclease Inhibitor"/>
    <property type="match status" value="2"/>
</dbReference>
<keyword evidence="2" id="KW-0433">Leucine-rich repeat</keyword>
<evidence type="ECO:0000256" key="3">
    <source>
        <dbReference type="ARBA" id="ARBA00022729"/>
    </source>
</evidence>
<dbReference type="InterPro" id="IPR032675">
    <property type="entry name" value="LRR_dom_sf"/>
</dbReference>
<dbReference type="SUPFAM" id="SSF52058">
    <property type="entry name" value="L domain-like"/>
    <property type="match status" value="1"/>
</dbReference>
<dbReference type="Proteomes" id="UP000007015">
    <property type="component" value="Chromosome 12"/>
</dbReference>
<keyword evidence="6" id="KW-1133">Transmembrane helix</keyword>
<evidence type="ECO:0000313" key="8">
    <source>
        <dbReference type="EMBL" id="EAY83203.1"/>
    </source>
</evidence>
<gene>
    <name evidence="8" type="ORF">OsI_38414</name>
</gene>
<dbReference type="AlphaFoldDB" id="A2ZKR9"/>
<organism evidence="8 9">
    <name type="scientific">Oryza sativa subsp. indica</name>
    <name type="common">Rice</name>
    <dbReference type="NCBI Taxonomy" id="39946"/>
    <lineage>
        <taxon>Eukaryota</taxon>
        <taxon>Viridiplantae</taxon>
        <taxon>Streptophyta</taxon>
        <taxon>Embryophyta</taxon>
        <taxon>Tracheophyta</taxon>
        <taxon>Spermatophyta</taxon>
        <taxon>Magnoliopsida</taxon>
        <taxon>Liliopsida</taxon>
        <taxon>Poales</taxon>
        <taxon>Poaceae</taxon>
        <taxon>BOP clade</taxon>
        <taxon>Oryzoideae</taxon>
        <taxon>Oryzeae</taxon>
        <taxon>Oryzinae</taxon>
        <taxon>Oryza</taxon>
        <taxon>Oryza sativa</taxon>
    </lineage>
</organism>
<name>A2ZKR9_ORYSI</name>
<feature type="domain" description="Leucine-rich repeat-containing N-terminal plant-type" evidence="7">
    <location>
        <begin position="41"/>
        <end position="88"/>
    </location>
</feature>
<dbReference type="Pfam" id="PF08263">
    <property type="entry name" value="LRRNT_2"/>
    <property type="match status" value="1"/>
</dbReference>
<keyword evidence="3" id="KW-0732">Signal</keyword>
<evidence type="ECO:0000256" key="1">
    <source>
        <dbReference type="ARBA" id="ARBA00004370"/>
    </source>
</evidence>
<reference evidence="8 9" key="1">
    <citation type="journal article" date="2005" name="PLoS Biol.">
        <title>The genomes of Oryza sativa: a history of duplications.</title>
        <authorList>
            <person name="Yu J."/>
            <person name="Wang J."/>
            <person name="Lin W."/>
            <person name="Li S."/>
            <person name="Li H."/>
            <person name="Zhou J."/>
            <person name="Ni P."/>
            <person name="Dong W."/>
            <person name="Hu S."/>
            <person name="Zeng C."/>
            <person name="Zhang J."/>
            <person name="Zhang Y."/>
            <person name="Li R."/>
            <person name="Xu Z."/>
            <person name="Li S."/>
            <person name="Li X."/>
            <person name="Zheng H."/>
            <person name="Cong L."/>
            <person name="Lin L."/>
            <person name="Yin J."/>
            <person name="Geng J."/>
            <person name="Li G."/>
            <person name="Shi J."/>
            <person name="Liu J."/>
            <person name="Lv H."/>
            <person name="Li J."/>
            <person name="Wang J."/>
            <person name="Deng Y."/>
            <person name="Ran L."/>
            <person name="Shi X."/>
            <person name="Wang X."/>
            <person name="Wu Q."/>
            <person name="Li C."/>
            <person name="Ren X."/>
            <person name="Wang J."/>
            <person name="Wang X."/>
            <person name="Li D."/>
            <person name="Liu D."/>
            <person name="Zhang X."/>
            <person name="Ji Z."/>
            <person name="Zhao W."/>
            <person name="Sun Y."/>
            <person name="Zhang Z."/>
            <person name="Bao J."/>
            <person name="Han Y."/>
            <person name="Dong L."/>
            <person name="Ji J."/>
            <person name="Chen P."/>
            <person name="Wu S."/>
            <person name="Liu J."/>
            <person name="Xiao Y."/>
            <person name="Bu D."/>
            <person name="Tan J."/>
            <person name="Yang L."/>
            <person name="Ye C."/>
            <person name="Zhang J."/>
            <person name="Xu J."/>
            <person name="Zhou Y."/>
            <person name="Yu Y."/>
            <person name="Zhang B."/>
            <person name="Zhuang S."/>
            <person name="Wei H."/>
            <person name="Liu B."/>
            <person name="Lei M."/>
            <person name="Yu H."/>
            <person name="Li Y."/>
            <person name="Xu H."/>
            <person name="Wei S."/>
            <person name="He X."/>
            <person name="Fang L."/>
            <person name="Zhang Z."/>
            <person name="Zhang Y."/>
            <person name="Huang X."/>
            <person name="Su Z."/>
            <person name="Tong W."/>
            <person name="Li J."/>
            <person name="Tong Z."/>
            <person name="Li S."/>
            <person name="Ye J."/>
            <person name="Wang L."/>
            <person name="Fang L."/>
            <person name="Lei T."/>
            <person name="Chen C."/>
            <person name="Chen H."/>
            <person name="Xu Z."/>
            <person name="Li H."/>
            <person name="Huang H."/>
            <person name="Zhang F."/>
            <person name="Xu H."/>
            <person name="Li N."/>
            <person name="Zhao C."/>
            <person name="Li S."/>
            <person name="Dong L."/>
            <person name="Huang Y."/>
            <person name="Li L."/>
            <person name="Xi Y."/>
            <person name="Qi Q."/>
            <person name="Li W."/>
            <person name="Zhang B."/>
            <person name="Hu W."/>
            <person name="Zhang Y."/>
            <person name="Tian X."/>
            <person name="Jiao Y."/>
            <person name="Liang X."/>
            <person name="Jin J."/>
            <person name="Gao L."/>
            <person name="Zheng W."/>
            <person name="Hao B."/>
            <person name="Liu S."/>
            <person name="Wang W."/>
            <person name="Yuan L."/>
            <person name="Cao M."/>
            <person name="McDermott J."/>
            <person name="Samudrala R."/>
            <person name="Wang J."/>
            <person name="Wong G.K."/>
            <person name="Yang H."/>
        </authorList>
    </citation>
    <scope>NUCLEOTIDE SEQUENCE [LARGE SCALE GENOMIC DNA]</scope>
    <source>
        <strain evidence="9">cv. 93-11</strain>
    </source>
</reference>
<evidence type="ECO:0000256" key="5">
    <source>
        <dbReference type="ARBA" id="ARBA00023136"/>
    </source>
</evidence>
<keyword evidence="5 6" id="KW-0472">Membrane</keyword>
<dbReference type="PANTHER" id="PTHR48060">
    <property type="entry name" value="DNA DAMAGE-REPAIR/TOLERATION PROTEIN DRT100"/>
    <property type="match status" value="1"/>
</dbReference>
<dbReference type="STRING" id="39946.A2ZKR9"/>
<dbReference type="Gramene" id="BGIOSGA037433-TA">
    <property type="protein sequence ID" value="BGIOSGA037433-PA"/>
    <property type="gene ID" value="BGIOSGA037433"/>
</dbReference>
<dbReference type="GO" id="GO:0016020">
    <property type="term" value="C:membrane"/>
    <property type="evidence" value="ECO:0007669"/>
    <property type="project" value="UniProtKB-SubCell"/>
</dbReference>
<dbReference type="OMA" id="WYLYLER"/>
<keyword evidence="4" id="KW-0677">Repeat</keyword>
<accession>A2ZKR9</accession>
<feature type="transmembrane region" description="Helical" evidence="6">
    <location>
        <begin position="12"/>
        <end position="34"/>
    </location>
</feature>
<comment type="subcellular location">
    <subcellularLocation>
        <location evidence="1">Membrane</location>
    </subcellularLocation>
</comment>
<evidence type="ECO:0000259" key="7">
    <source>
        <dbReference type="Pfam" id="PF08263"/>
    </source>
</evidence>
<proteinExistence type="predicted"/>
<dbReference type="PANTHER" id="PTHR48060:SF21">
    <property type="entry name" value="L DOMAIN-LIKE PROTEIN"/>
    <property type="match status" value="1"/>
</dbReference>
<evidence type="ECO:0000313" key="9">
    <source>
        <dbReference type="Proteomes" id="UP000007015"/>
    </source>
</evidence>
<keyword evidence="9" id="KW-1185">Reference proteome</keyword>
<protein>
    <recommendedName>
        <fullName evidence="7">Leucine-rich repeat-containing N-terminal plant-type domain-containing protein</fullName>
    </recommendedName>
</protein>
<evidence type="ECO:0000256" key="2">
    <source>
        <dbReference type="ARBA" id="ARBA00022614"/>
    </source>
</evidence>
<dbReference type="InterPro" id="IPR001611">
    <property type="entry name" value="Leu-rich_rpt"/>
</dbReference>
<dbReference type="Pfam" id="PF00560">
    <property type="entry name" value="LRR_1"/>
    <property type="match status" value="2"/>
</dbReference>